<dbReference type="Gene3D" id="2.60.120.10">
    <property type="entry name" value="Jelly Rolls"/>
    <property type="match status" value="1"/>
</dbReference>
<dbReference type="EC" id="1.13.11.20" evidence="6"/>
<evidence type="ECO:0000256" key="2">
    <source>
        <dbReference type="ARBA" id="ARBA00022723"/>
    </source>
</evidence>
<keyword evidence="5" id="KW-0408">Iron</keyword>
<gene>
    <name evidence="6" type="ORF">JOE21_002347</name>
</gene>
<name>A0ABU1INQ8_9BACL</name>
<accession>A0ABU1INQ8</accession>
<sequence>MDVMDGLKRSLQTQTQADCSYLRRVIEQIHCTFEKITPYITPPQPPLNYGRNIIFRTDLFEAIVLNLPGHTETPIHDHGESIGCVYVVSGTVLNKVCTIPSHLRVPVLSEEKRYQSGEFIHINRGQIHSMHNPEQERLISFHIYSPPLKGTNTYTLPSS</sequence>
<evidence type="ECO:0000256" key="4">
    <source>
        <dbReference type="ARBA" id="ARBA00023002"/>
    </source>
</evidence>
<dbReference type="InterPro" id="IPR011051">
    <property type="entry name" value="RmlC_Cupin_sf"/>
</dbReference>
<evidence type="ECO:0000313" key="6">
    <source>
        <dbReference type="EMBL" id="MDR6226341.1"/>
    </source>
</evidence>
<reference evidence="6 7" key="1">
    <citation type="submission" date="2023-07" db="EMBL/GenBank/DDBJ databases">
        <title>Genomic Encyclopedia of Type Strains, Phase IV (KMG-IV): sequencing the most valuable type-strain genomes for metagenomic binning, comparative biology and taxonomic classification.</title>
        <authorList>
            <person name="Goeker M."/>
        </authorList>
    </citation>
    <scope>NUCLEOTIDE SEQUENCE [LARGE SCALE GENOMIC DNA]</scope>
    <source>
        <strain evidence="6 7">DSM 45903</strain>
    </source>
</reference>
<evidence type="ECO:0000313" key="7">
    <source>
        <dbReference type="Proteomes" id="UP001185012"/>
    </source>
</evidence>
<dbReference type="InterPro" id="IPR010300">
    <property type="entry name" value="CDO_1"/>
</dbReference>
<dbReference type="PANTHER" id="PTHR12918:SF1">
    <property type="entry name" value="CYSTEINE DIOXYGENASE TYPE 1"/>
    <property type="match status" value="1"/>
</dbReference>
<comment type="caution">
    <text evidence="6">The sequence shown here is derived from an EMBL/GenBank/DDBJ whole genome shotgun (WGS) entry which is preliminary data.</text>
</comment>
<keyword evidence="7" id="KW-1185">Reference proteome</keyword>
<dbReference type="Pfam" id="PF05995">
    <property type="entry name" value="CDO_I"/>
    <property type="match status" value="1"/>
</dbReference>
<dbReference type="InterPro" id="IPR014710">
    <property type="entry name" value="RmlC-like_jellyroll"/>
</dbReference>
<evidence type="ECO:0000256" key="5">
    <source>
        <dbReference type="ARBA" id="ARBA00023004"/>
    </source>
</evidence>
<dbReference type="EMBL" id="JAVDQG010000004">
    <property type="protein sequence ID" value="MDR6226341.1"/>
    <property type="molecule type" value="Genomic_DNA"/>
</dbReference>
<keyword evidence="4 6" id="KW-0560">Oxidoreductase</keyword>
<keyword evidence="2" id="KW-0479">Metal-binding</keyword>
<dbReference type="RefSeq" id="WP_309866033.1">
    <property type="nucleotide sequence ID" value="NZ_JAVDQG010000004.1"/>
</dbReference>
<comment type="similarity">
    <text evidence="1">Belongs to the cysteine dioxygenase family.</text>
</comment>
<proteinExistence type="inferred from homology"/>
<evidence type="ECO:0000256" key="1">
    <source>
        <dbReference type="ARBA" id="ARBA00006622"/>
    </source>
</evidence>
<dbReference type="CDD" id="cd10548">
    <property type="entry name" value="cupin_CDO"/>
    <property type="match status" value="1"/>
</dbReference>
<protein>
    <submittedName>
        <fullName evidence="6">Cysteine dioxygenase</fullName>
        <ecNumber evidence="6">1.13.11.20</ecNumber>
    </submittedName>
</protein>
<keyword evidence="3 6" id="KW-0223">Dioxygenase</keyword>
<dbReference type="Proteomes" id="UP001185012">
    <property type="component" value="Unassembled WGS sequence"/>
</dbReference>
<dbReference type="SUPFAM" id="SSF51182">
    <property type="entry name" value="RmlC-like cupins"/>
    <property type="match status" value="1"/>
</dbReference>
<evidence type="ECO:0000256" key="3">
    <source>
        <dbReference type="ARBA" id="ARBA00022964"/>
    </source>
</evidence>
<dbReference type="PANTHER" id="PTHR12918">
    <property type="entry name" value="CYSTEINE DIOXYGENASE"/>
    <property type="match status" value="1"/>
</dbReference>
<organism evidence="6 7">
    <name type="scientific">Desmospora profundinema</name>
    <dbReference type="NCBI Taxonomy" id="1571184"/>
    <lineage>
        <taxon>Bacteria</taxon>
        <taxon>Bacillati</taxon>
        <taxon>Bacillota</taxon>
        <taxon>Bacilli</taxon>
        <taxon>Bacillales</taxon>
        <taxon>Thermoactinomycetaceae</taxon>
        <taxon>Desmospora</taxon>
    </lineage>
</organism>
<dbReference type="GO" id="GO:0017172">
    <property type="term" value="F:cysteine dioxygenase activity"/>
    <property type="evidence" value="ECO:0007669"/>
    <property type="project" value="UniProtKB-EC"/>
</dbReference>